<organism evidence="1 2">
    <name type="scientific">Tessaracoccus oleiagri</name>
    <dbReference type="NCBI Taxonomy" id="686624"/>
    <lineage>
        <taxon>Bacteria</taxon>
        <taxon>Bacillati</taxon>
        <taxon>Actinomycetota</taxon>
        <taxon>Actinomycetes</taxon>
        <taxon>Propionibacteriales</taxon>
        <taxon>Propionibacteriaceae</taxon>
        <taxon>Tessaracoccus</taxon>
    </lineage>
</organism>
<reference evidence="1 2" key="1">
    <citation type="submission" date="2016-10" db="EMBL/GenBank/DDBJ databases">
        <authorList>
            <person name="de Groot N.N."/>
        </authorList>
    </citation>
    <scope>NUCLEOTIDE SEQUENCE [LARGE SCALE GENOMIC DNA]</scope>
    <source>
        <strain evidence="1 2">CGMCC 1.9159</strain>
    </source>
</reference>
<keyword evidence="2" id="KW-1185">Reference proteome</keyword>
<dbReference type="Proteomes" id="UP000199475">
    <property type="component" value="Unassembled WGS sequence"/>
</dbReference>
<name>A0A1G9LLX4_9ACTN</name>
<evidence type="ECO:0000313" key="2">
    <source>
        <dbReference type="Proteomes" id="UP000199475"/>
    </source>
</evidence>
<dbReference type="EMBL" id="FNGP01000004">
    <property type="protein sequence ID" value="SDL62898.1"/>
    <property type="molecule type" value="Genomic_DNA"/>
</dbReference>
<dbReference type="Pfam" id="PF04978">
    <property type="entry name" value="MST"/>
    <property type="match status" value="1"/>
</dbReference>
<dbReference type="AlphaFoldDB" id="A0A1G9LLX4"/>
<dbReference type="RefSeq" id="WP_218118441.1">
    <property type="nucleotide sequence ID" value="NZ_FNGP01000004.1"/>
</dbReference>
<evidence type="ECO:0000313" key="1">
    <source>
        <dbReference type="EMBL" id="SDL62898.1"/>
    </source>
</evidence>
<protein>
    <recommendedName>
        <fullName evidence="3">DinB superfamily protein</fullName>
    </recommendedName>
</protein>
<evidence type="ECO:0008006" key="3">
    <source>
        <dbReference type="Google" id="ProtNLM"/>
    </source>
</evidence>
<sequence>MSMKDTLARYLSSQREALLWKATGLSEYDLRRPLTPTGTNLLGLVKHCALVEHGYLVESMGRTSRLALPRVDFDADPNGDFVACPDETAESLIALYRAVGDEVERSVVSLDLDAPGHVEWWGDSGDTTFGRLLVHVLAEVARHAGHADILREAVDGAAGLTDGNTNLWEPEGGWEAHVARVTELAEGARHD</sequence>
<dbReference type="InterPro" id="IPR034660">
    <property type="entry name" value="DinB/YfiT-like"/>
</dbReference>
<dbReference type="STRING" id="686624.SAMN04488242_2167"/>
<gene>
    <name evidence="1" type="ORF">SAMN04488242_2167</name>
</gene>
<dbReference type="InterPro" id="IPR007061">
    <property type="entry name" value="MST-like"/>
</dbReference>
<proteinExistence type="predicted"/>
<dbReference type="Gene3D" id="1.20.120.450">
    <property type="entry name" value="dinb family like domain"/>
    <property type="match status" value="1"/>
</dbReference>
<accession>A0A1G9LLX4</accession>
<dbReference type="SUPFAM" id="SSF109854">
    <property type="entry name" value="DinB/YfiT-like putative metalloenzymes"/>
    <property type="match status" value="1"/>
</dbReference>